<dbReference type="InterPro" id="IPR046341">
    <property type="entry name" value="SET_dom_sf"/>
</dbReference>
<name>A0A067MQT5_BOTB1</name>
<feature type="domain" description="SET" evidence="2">
    <location>
        <begin position="257"/>
        <end position="468"/>
    </location>
</feature>
<dbReference type="InterPro" id="IPR011990">
    <property type="entry name" value="TPR-like_helical_dom_sf"/>
</dbReference>
<dbReference type="Proteomes" id="UP000027195">
    <property type="component" value="Unassembled WGS sequence"/>
</dbReference>
<gene>
    <name evidence="3" type="ORF">BOTBODRAFT_544030</name>
</gene>
<dbReference type="AlphaFoldDB" id="A0A067MQT5"/>
<feature type="signal peptide" evidence="1">
    <location>
        <begin position="1"/>
        <end position="25"/>
    </location>
</feature>
<accession>A0A067MQT5</accession>
<feature type="chain" id="PRO_5001641482" description="SET domain-containing protein" evidence="1">
    <location>
        <begin position="26"/>
        <end position="692"/>
    </location>
</feature>
<keyword evidence="1" id="KW-0732">Signal</keyword>
<dbReference type="InterPro" id="IPR053209">
    <property type="entry name" value="Gramillin-biosynth_MTr"/>
</dbReference>
<proteinExistence type="predicted"/>
<organism evidence="3 4">
    <name type="scientific">Botryobasidium botryosum (strain FD-172 SS1)</name>
    <dbReference type="NCBI Taxonomy" id="930990"/>
    <lineage>
        <taxon>Eukaryota</taxon>
        <taxon>Fungi</taxon>
        <taxon>Dikarya</taxon>
        <taxon>Basidiomycota</taxon>
        <taxon>Agaricomycotina</taxon>
        <taxon>Agaricomycetes</taxon>
        <taxon>Cantharellales</taxon>
        <taxon>Botryobasidiaceae</taxon>
        <taxon>Botryobasidium</taxon>
    </lineage>
</organism>
<dbReference type="SUPFAM" id="SSF48452">
    <property type="entry name" value="TPR-like"/>
    <property type="match status" value="1"/>
</dbReference>
<dbReference type="Pfam" id="PF00856">
    <property type="entry name" value="SET"/>
    <property type="match status" value="1"/>
</dbReference>
<dbReference type="SMART" id="SM00028">
    <property type="entry name" value="TPR"/>
    <property type="match status" value="2"/>
</dbReference>
<keyword evidence="4" id="KW-1185">Reference proteome</keyword>
<evidence type="ECO:0000259" key="2">
    <source>
        <dbReference type="PROSITE" id="PS50280"/>
    </source>
</evidence>
<dbReference type="PROSITE" id="PS50280">
    <property type="entry name" value="SET"/>
    <property type="match status" value="1"/>
</dbReference>
<dbReference type="PANTHER" id="PTHR47643">
    <property type="entry name" value="TPR DOMAIN PROTEIN (AFU_ORTHOLOGUE AFUA_5G12710)"/>
    <property type="match status" value="1"/>
</dbReference>
<evidence type="ECO:0000313" key="4">
    <source>
        <dbReference type="Proteomes" id="UP000027195"/>
    </source>
</evidence>
<evidence type="ECO:0000313" key="3">
    <source>
        <dbReference type="EMBL" id="KDQ17929.1"/>
    </source>
</evidence>
<dbReference type="InterPro" id="IPR019734">
    <property type="entry name" value="TPR_rpt"/>
</dbReference>
<dbReference type="SUPFAM" id="SSF82199">
    <property type="entry name" value="SET domain"/>
    <property type="match status" value="1"/>
</dbReference>
<dbReference type="PANTHER" id="PTHR47643:SF2">
    <property type="entry name" value="TPR DOMAIN PROTEIN (AFU_ORTHOLOGUE AFUA_5G12710)"/>
    <property type="match status" value="1"/>
</dbReference>
<dbReference type="InterPro" id="IPR001214">
    <property type="entry name" value="SET_dom"/>
</dbReference>
<dbReference type="HOGENOM" id="CLU_009043_0_0_1"/>
<dbReference type="STRING" id="930990.A0A067MQT5"/>
<dbReference type="OrthoDB" id="5945798at2759"/>
<dbReference type="InParanoid" id="A0A067MQT5"/>
<dbReference type="Pfam" id="PF13181">
    <property type="entry name" value="TPR_8"/>
    <property type="match status" value="1"/>
</dbReference>
<dbReference type="CDD" id="cd20071">
    <property type="entry name" value="SET_SMYD"/>
    <property type="match status" value="1"/>
</dbReference>
<evidence type="ECO:0000256" key="1">
    <source>
        <dbReference type="SAM" id="SignalP"/>
    </source>
</evidence>
<sequence>MNVRKTHLRRYLLCAIVVPPARVVATTLCVEDPEGSTFQVSVFNYPGTALAPGKVLDTIFPNGSILAIREPTVIAGPDPREALVRVDSPSDIIFVRPTDEILRGVKWKYVMHASGPAFRPAAKWREVAELHYKERYYYAAAVAHTHAWELDSSRAQSLFLRGMAYFRGGYYSAALADAKALLELRAEQDTDLYLLGQCQYALGDYEAARSVFERVITRDAAIRSSASGYAKLCERRIEESRFGVYPWGITFKESLAPNFDIAEYVGPMKVISMPHRGGGRGVVTTRAVKAGELILVAKPVVYAFPSEREGHRYSHGLNFITKSPESPCASDAMWELVGKAACHPELVPLLNGLYAGPSYPPPPLEYPPSVSGGTKTRHPRIHEVDIDPEKLQNIYTYNAFIPRPISPMDSPDPSLDDPNNLPSALYLLPSLFNHACAGTASWQTFRHIMVIRALKNLDEGEELTLAYVTGRTAWDRQAALRNYGFECDCFLCMMDRKDGMRGCAIRNDLGGRGMLEAILPALRTGVAAARKRLCEIEGTYDPTRGLIRPASSIARQELALLYATQAEKDRLPDSIYWIQSIRIKMEALEALGMAVLDKSVSGPVKPELLDMVPLDLLSLKLLSAERDRYIELILSIASNFHSMGDFYRTTIWIRTSSWVHEIYTGGGTELYKLRHHEHLKKLNLYNFIVTGT</sequence>
<dbReference type="EMBL" id="KL198022">
    <property type="protein sequence ID" value="KDQ17929.1"/>
    <property type="molecule type" value="Genomic_DNA"/>
</dbReference>
<reference evidence="4" key="1">
    <citation type="journal article" date="2014" name="Proc. Natl. Acad. Sci. U.S.A.">
        <title>Extensive sampling of basidiomycete genomes demonstrates inadequacy of the white-rot/brown-rot paradigm for wood decay fungi.</title>
        <authorList>
            <person name="Riley R."/>
            <person name="Salamov A.A."/>
            <person name="Brown D.W."/>
            <person name="Nagy L.G."/>
            <person name="Floudas D."/>
            <person name="Held B.W."/>
            <person name="Levasseur A."/>
            <person name="Lombard V."/>
            <person name="Morin E."/>
            <person name="Otillar R."/>
            <person name="Lindquist E.A."/>
            <person name="Sun H."/>
            <person name="LaButti K.M."/>
            <person name="Schmutz J."/>
            <person name="Jabbour D."/>
            <person name="Luo H."/>
            <person name="Baker S.E."/>
            <person name="Pisabarro A.G."/>
            <person name="Walton J.D."/>
            <person name="Blanchette R.A."/>
            <person name="Henrissat B."/>
            <person name="Martin F."/>
            <person name="Cullen D."/>
            <person name="Hibbett D.S."/>
            <person name="Grigoriev I.V."/>
        </authorList>
    </citation>
    <scope>NUCLEOTIDE SEQUENCE [LARGE SCALE GENOMIC DNA]</scope>
    <source>
        <strain evidence="4">FD-172 SS1</strain>
    </source>
</reference>
<protein>
    <recommendedName>
        <fullName evidence="2">SET domain-containing protein</fullName>
    </recommendedName>
</protein>
<dbReference type="Gene3D" id="1.25.40.10">
    <property type="entry name" value="Tetratricopeptide repeat domain"/>
    <property type="match status" value="1"/>
</dbReference>
<dbReference type="Gene3D" id="2.170.270.10">
    <property type="entry name" value="SET domain"/>
    <property type="match status" value="1"/>
</dbReference>